<dbReference type="PANTHER" id="PTHR42685">
    <property type="entry name" value="GERANYLGERANYL DIPHOSPHATE REDUCTASE"/>
    <property type="match status" value="1"/>
</dbReference>
<evidence type="ECO:0008006" key="2">
    <source>
        <dbReference type="Google" id="ProtNLM"/>
    </source>
</evidence>
<dbReference type="AlphaFoldDB" id="X1R970"/>
<dbReference type="InterPro" id="IPR050407">
    <property type="entry name" value="Geranylgeranyl_reductase"/>
</dbReference>
<dbReference type="EMBL" id="BARW01004481">
    <property type="protein sequence ID" value="GAI63556.1"/>
    <property type="molecule type" value="Genomic_DNA"/>
</dbReference>
<dbReference type="Gene3D" id="3.50.50.60">
    <property type="entry name" value="FAD/NAD(P)-binding domain"/>
    <property type="match status" value="1"/>
</dbReference>
<dbReference type="InterPro" id="IPR036188">
    <property type="entry name" value="FAD/NAD-bd_sf"/>
</dbReference>
<reference evidence="1" key="1">
    <citation type="journal article" date="2014" name="Front. Microbiol.">
        <title>High frequency of phylogenetically diverse reductive dehalogenase-homologous genes in deep subseafloor sedimentary metagenomes.</title>
        <authorList>
            <person name="Kawai M."/>
            <person name="Futagami T."/>
            <person name="Toyoda A."/>
            <person name="Takaki Y."/>
            <person name="Nishi S."/>
            <person name="Hori S."/>
            <person name="Arai W."/>
            <person name="Tsubouchi T."/>
            <person name="Morono Y."/>
            <person name="Uchiyama I."/>
            <person name="Ito T."/>
            <person name="Fujiyama A."/>
            <person name="Inagaki F."/>
            <person name="Takami H."/>
        </authorList>
    </citation>
    <scope>NUCLEOTIDE SEQUENCE</scope>
    <source>
        <strain evidence="1">Expedition CK06-06</strain>
    </source>
</reference>
<gene>
    <name evidence="1" type="ORF">S12H4_10465</name>
</gene>
<name>X1R970_9ZZZZ</name>
<comment type="caution">
    <text evidence="1">The sequence shown here is derived from an EMBL/GenBank/DDBJ whole genome shotgun (WGS) entry which is preliminary data.</text>
</comment>
<protein>
    <recommendedName>
        <fullName evidence="2">FAD-binding domain-containing protein</fullName>
    </recommendedName>
</protein>
<proteinExistence type="predicted"/>
<feature type="non-terminal residue" evidence="1">
    <location>
        <position position="1"/>
    </location>
</feature>
<accession>X1R970</accession>
<dbReference type="PANTHER" id="PTHR42685:SF22">
    <property type="entry name" value="CONDITIONED MEDIUM FACTOR RECEPTOR 1"/>
    <property type="match status" value="1"/>
</dbReference>
<dbReference type="SUPFAM" id="SSF51905">
    <property type="entry name" value="FAD/NAD(P)-binding domain"/>
    <property type="match status" value="1"/>
</dbReference>
<sequence length="253" mass="28633">KEYLGKILIIADGMSSKLAPKSGLKGKWKIDEIGLCKCAIMEGENLLEKDSISLFFRAYKGYGWIFPIDDKRFNIGCGTWLDENLNSNLNQIYTEFLNDPHIKRFFPKSHYKEIWSGAYPIPALGVKEKSLYGDNVMIIGDAAGFVSPISGEGIHPSIVSGKIAAETAIEALKNDDISKQSLKKYKQHPNIKKIIRNFKMKVSMVEFLFENKGQNLSKMFELADTDDKIREEVINMFLFSIPPSKELLLKIQS</sequence>
<evidence type="ECO:0000313" key="1">
    <source>
        <dbReference type="EMBL" id="GAI63556.1"/>
    </source>
</evidence>
<organism evidence="1">
    <name type="scientific">marine sediment metagenome</name>
    <dbReference type="NCBI Taxonomy" id="412755"/>
    <lineage>
        <taxon>unclassified sequences</taxon>
        <taxon>metagenomes</taxon>
        <taxon>ecological metagenomes</taxon>
    </lineage>
</organism>